<dbReference type="InterPro" id="IPR001932">
    <property type="entry name" value="PPM-type_phosphatase-like_dom"/>
</dbReference>
<keyword evidence="3" id="KW-0812">Transmembrane</keyword>
<name>A0A0S6VT17_9BACT</name>
<dbReference type="HOGENOM" id="CLU_417795_0_0_0"/>
<dbReference type="Gene3D" id="6.10.340.10">
    <property type="match status" value="1"/>
</dbReference>
<dbReference type="InterPro" id="IPR000014">
    <property type="entry name" value="PAS"/>
</dbReference>
<dbReference type="PANTHER" id="PTHR43156">
    <property type="entry name" value="STAGE II SPORULATION PROTEIN E-RELATED"/>
    <property type="match status" value="1"/>
</dbReference>
<dbReference type="PROSITE" id="PS50113">
    <property type="entry name" value="PAC"/>
    <property type="match status" value="1"/>
</dbReference>
<evidence type="ECO:0000256" key="2">
    <source>
        <dbReference type="SAM" id="Coils"/>
    </source>
</evidence>
<dbReference type="SMART" id="SM00304">
    <property type="entry name" value="HAMP"/>
    <property type="match status" value="1"/>
</dbReference>
<organism evidence="6 7">
    <name type="scientific">Candidatus Moduliflexus flocculans</name>
    <dbReference type="NCBI Taxonomy" id="1499966"/>
    <lineage>
        <taxon>Bacteria</taxon>
        <taxon>Candidatus Moduliflexota</taxon>
        <taxon>Candidatus Moduliflexia</taxon>
        <taxon>Candidatus Moduliflexales</taxon>
        <taxon>Candidatus Moduliflexaceae</taxon>
    </lineage>
</organism>
<dbReference type="AlphaFoldDB" id="A0A0S6VT17"/>
<dbReference type="Pfam" id="PF07228">
    <property type="entry name" value="SpoIIE"/>
    <property type="match status" value="1"/>
</dbReference>
<dbReference type="NCBIfam" id="TIGR00229">
    <property type="entry name" value="sensory_box"/>
    <property type="match status" value="1"/>
</dbReference>
<reference evidence="6 7" key="1">
    <citation type="journal article" date="2015" name="PeerJ">
        <title>First genomic representation of candidate bacterial phylum KSB3 points to enhanced environmental sensing as a trigger of wastewater bulking.</title>
        <authorList>
            <person name="Sekiguchi Y."/>
            <person name="Ohashi A."/>
            <person name="Parks D.H."/>
            <person name="Yamauchi T."/>
            <person name="Tyson G.W."/>
            <person name="Hugenholtz P."/>
        </authorList>
    </citation>
    <scope>NUCLEOTIDE SEQUENCE [LARGE SCALE GENOMIC DNA]</scope>
</reference>
<feature type="domain" description="PAC" evidence="4">
    <location>
        <begin position="338"/>
        <end position="390"/>
    </location>
</feature>
<dbReference type="InterPro" id="IPR000700">
    <property type="entry name" value="PAS-assoc_C"/>
</dbReference>
<dbReference type="Pfam" id="PF08448">
    <property type="entry name" value="PAS_4"/>
    <property type="match status" value="1"/>
</dbReference>
<feature type="domain" description="HAMP" evidence="5">
    <location>
        <begin position="194"/>
        <end position="247"/>
    </location>
</feature>
<keyword evidence="1" id="KW-0378">Hydrolase</keyword>
<dbReference type="SMART" id="SM00091">
    <property type="entry name" value="PAS"/>
    <property type="match status" value="1"/>
</dbReference>
<sequence>MQKKIFSSVAFKIGIVIVAIEFVILAMLGIYYRNRFDAQIDAQVRARVELPGKLMSAGLLTHSAVANRKTMESLVGQSLVDAAVIGLNQRIFAALDPNILGKNITMIPELNPAWFQKEQIETILVAMEDAKKNYVISVTPLIGFGQKTPFLFAYIKINTDYAEAEKSAIAHLFLGGSILTIFLTSIAILALFEASIFRRIRAALHVLQLVEQGTLSARLTGRVSSDELGELYAGVNTTVARLEDIVNTLEHRVQERTAEIARKNYILDTFIENIPDRIYFKDCQGRLTRANQAYARHFGFASPEQMLGKTDFEWMPEAYARQTHAQEMAILESGEPLHNIEMRIGLSDGSDYWVLITKMPLRDERGEIIGTFGISRDITQLKLAQQQVEDAYVEIQKLNIQLKQENLRMSAELDIARRLQQMVLPMPQELTRVPGVEIVGYMQPAEEVGGDYYDVLHYHDNHFCIGIGDVTGHGLESGVLMLMTQTAVRTLIDRGETDPAIFLNTLNRVIYQNIQRMGVERNLTLALVNYQDRQLRLIGQHEEALVIRSDGQVERMDTVDLGFPLGLVEDIRQWISEATVTLDSGDGVVLYTDGVTEAQNAANKLYGLERLCAVISAHWHDASADAIKDAIIADVLAFVGGAQIYDDMTLVVLKQQ</sequence>
<dbReference type="InterPro" id="IPR001610">
    <property type="entry name" value="PAC"/>
</dbReference>
<keyword evidence="3" id="KW-0472">Membrane</keyword>
<keyword evidence="2" id="KW-0175">Coiled coil</keyword>
<evidence type="ECO:0000259" key="4">
    <source>
        <dbReference type="PROSITE" id="PS50113"/>
    </source>
</evidence>
<dbReference type="Proteomes" id="UP000030700">
    <property type="component" value="Unassembled WGS sequence"/>
</dbReference>
<proteinExistence type="predicted"/>
<dbReference type="InterPro" id="IPR052016">
    <property type="entry name" value="Bact_Sigma-Reg"/>
</dbReference>
<dbReference type="InterPro" id="IPR003660">
    <property type="entry name" value="HAMP_dom"/>
</dbReference>
<dbReference type="SMART" id="SM00331">
    <property type="entry name" value="PP2C_SIG"/>
    <property type="match status" value="1"/>
</dbReference>
<accession>A0A0S6VT17</accession>
<feature type="transmembrane region" description="Helical" evidence="3">
    <location>
        <begin position="168"/>
        <end position="192"/>
    </location>
</feature>
<evidence type="ECO:0000259" key="5">
    <source>
        <dbReference type="PROSITE" id="PS50885"/>
    </source>
</evidence>
<evidence type="ECO:0000313" key="6">
    <source>
        <dbReference type="EMBL" id="GAK50546.1"/>
    </source>
</evidence>
<dbReference type="PANTHER" id="PTHR43156:SF2">
    <property type="entry name" value="STAGE II SPORULATION PROTEIN E"/>
    <property type="match status" value="1"/>
</dbReference>
<evidence type="ECO:0000256" key="1">
    <source>
        <dbReference type="ARBA" id="ARBA00022801"/>
    </source>
</evidence>
<dbReference type="Gene3D" id="3.60.40.10">
    <property type="entry name" value="PPM-type phosphatase domain"/>
    <property type="match status" value="1"/>
</dbReference>
<dbReference type="InterPro" id="IPR013656">
    <property type="entry name" value="PAS_4"/>
</dbReference>
<dbReference type="SMART" id="SM00086">
    <property type="entry name" value="PAC"/>
    <property type="match status" value="1"/>
</dbReference>
<dbReference type="EMBL" id="DF820456">
    <property type="protein sequence ID" value="GAK50546.1"/>
    <property type="molecule type" value="Genomic_DNA"/>
</dbReference>
<keyword evidence="7" id="KW-1185">Reference proteome</keyword>
<dbReference type="Gene3D" id="3.30.450.20">
    <property type="entry name" value="PAS domain"/>
    <property type="match status" value="1"/>
</dbReference>
<dbReference type="GO" id="GO:0007165">
    <property type="term" value="P:signal transduction"/>
    <property type="evidence" value="ECO:0007669"/>
    <property type="project" value="InterPro"/>
</dbReference>
<dbReference type="SUPFAM" id="SSF55785">
    <property type="entry name" value="PYP-like sensor domain (PAS domain)"/>
    <property type="match status" value="1"/>
</dbReference>
<dbReference type="GO" id="GO:0016020">
    <property type="term" value="C:membrane"/>
    <property type="evidence" value="ECO:0007669"/>
    <property type="project" value="InterPro"/>
</dbReference>
<feature type="coiled-coil region" evidence="2">
    <location>
        <begin position="381"/>
        <end position="408"/>
    </location>
</feature>
<dbReference type="InterPro" id="IPR036457">
    <property type="entry name" value="PPM-type-like_dom_sf"/>
</dbReference>
<keyword evidence="3" id="KW-1133">Transmembrane helix</keyword>
<gene>
    <name evidence="6" type="ORF">U14_01777</name>
</gene>
<dbReference type="STRING" id="1499966.U14_01777"/>
<evidence type="ECO:0000313" key="7">
    <source>
        <dbReference type="Proteomes" id="UP000030700"/>
    </source>
</evidence>
<protein>
    <submittedName>
        <fullName evidence="6">Putative PAS/PAC sensor protein</fullName>
    </submittedName>
</protein>
<dbReference type="CDD" id="cd00130">
    <property type="entry name" value="PAS"/>
    <property type="match status" value="1"/>
</dbReference>
<feature type="transmembrane region" description="Helical" evidence="3">
    <location>
        <begin position="9"/>
        <end position="32"/>
    </location>
</feature>
<dbReference type="GO" id="GO:0016791">
    <property type="term" value="F:phosphatase activity"/>
    <property type="evidence" value="ECO:0007669"/>
    <property type="project" value="TreeGrafter"/>
</dbReference>
<dbReference type="InterPro" id="IPR035965">
    <property type="entry name" value="PAS-like_dom_sf"/>
</dbReference>
<evidence type="ECO:0000256" key="3">
    <source>
        <dbReference type="SAM" id="Phobius"/>
    </source>
</evidence>
<dbReference type="PROSITE" id="PS50885">
    <property type="entry name" value="HAMP"/>
    <property type="match status" value="1"/>
</dbReference>